<keyword evidence="1" id="KW-0378">Hydrolase</keyword>
<evidence type="ECO:0000256" key="3">
    <source>
        <dbReference type="SAM" id="Coils"/>
    </source>
</evidence>
<dbReference type="InterPro" id="IPR036046">
    <property type="entry name" value="Acylphosphatase-like_dom_sf"/>
</dbReference>
<evidence type="ECO:0000259" key="4">
    <source>
        <dbReference type="PROSITE" id="PS51160"/>
    </source>
</evidence>
<evidence type="ECO:0000256" key="2">
    <source>
        <dbReference type="RuleBase" id="RU004168"/>
    </source>
</evidence>
<evidence type="ECO:0000313" key="7">
    <source>
        <dbReference type="Proteomes" id="UP000564964"/>
    </source>
</evidence>
<dbReference type="InterPro" id="IPR020456">
    <property type="entry name" value="Acylphosphatase"/>
</dbReference>
<evidence type="ECO:0000256" key="1">
    <source>
        <dbReference type="PROSITE-ProRule" id="PRU00520"/>
    </source>
</evidence>
<dbReference type="PANTHER" id="PTHR47268:SF4">
    <property type="entry name" value="ACYLPHOSPHATASE"/>
    <property type="match status" value="1"/>
</dbReference>
<dbReference type="PROSITE" id="PS51160">
    <property type="entry name" value="ACYLPHOSPHATASE_3"/>
    <property type="match status" value="1"/>
</dbReference>
<dbReference type="Gene3D" id="3.30.70.100">
    <property type="match status" value="1"/>
</dbReference>
<dbReference type="Proteomes" id="UP000564964">
    <property type="component" value="Unassembled WGS sequence"/>
</dbReference>
<dbReference type="GO" id="GO:0003998">
    <property type="term" value="F:acylphosphatase activity"/>
    <property type="evidence" value="ECO:0007669"/>
    <property type="project" value="UniProtKB-EC"/>
</dbReference>
<dbReference type="EC" id="3.6.1.7" evidence="1"/>
<feature type="active site" evidence="1">
    <location>
        <position position="21"/>
    </location>
</feature>
<feature type="coiled-coil region" evidence="3">
    <location>
        <begin position="212"/>
        <end position="271"/>
    </location>
</feature>
<keyword evidence="3" id="KW-0175">Coiled coil</keyword>
<gene>
    <name evidence="5" type="ORF">HA252_05065</name>
    <name evidence="6" type="ORF">J4203_05580</name>
</gene>
<comment type="catalytic activity">
    <reaction evidence="1">
        <text>an acyl phosphate + H2O = a carboxylate + phosphate + H(+)</text>
        <dbReference type="Rhea" id="RHEA:14965"/>
        <dbReference type="ChEBI" id="CHEBI:15377"/>
        <dbReference type="ChEBI" id="CHEBI:15378"/>
        <dbReference type="ChEBI" id="CHEBI:29067"/>
        <dbReference type="ChEBI" id="CHEBI:43474"/>
        <dbReference type="ChEBI" id="CHEBI:59918"/>
        <dbReference type="EC" id="3.6.1.7"/>
    </reaction>
</comment>
<organism evidence="5 7">
    <name type="scientific">Candidatus Iainarchaeum sp</name>
    <dbReference type="NCBI Taxonomy" id="3101447"/>
    <lineage>
        <taxon>Archaea</taxon>
        <taxon>Candidatus Iainarchaeota</taxon>
        <taxon>Candidatus Iainarchaeia</taxon>
        <taxon>Candidatus Iainarchaeales</taxon>
        <taxon>Candidatus Iainarchaeaceae</taxon>
        <taxon>Candidatus Iainarchaeum</taxon>
    </lineage>
</organism>
<name>A0A7J4JIL2_9ARCH</name>
<reference evidence="6" key="3">
    <citation type="submission" date="2021-05" db="EMBL/GenBank/DDBJ databases">
        <title>Protein family content uncovers lineage relationships and bacterial pathway maintenance mechanisms in DPANN archaea.</title>
        <authorList>
            <person name="Castelle C.J."/>
            <person name="Meheust R."/>
            <person name="Jaffe A.L."/>
            <person name="Seitz K."/>
            <person name="Gong X."/>
            <person name="Baker B.J."/>
            <person name="Banfield J.F."/>
        </authorList>
    </citation>
    <scope>NUCLEOTIDE SEQUENCE</scope>
    <source>
        <strain evidence="6">RIFCSPLOWO2_01_FULL_58_19</strain>
    </source>
</reference>
<reference evidence="6" key="2">
    <citation type="submission" date="2021-03" db="EMBL/GenBank/DDBJ databases">
        <authorList>
            <person name="Jaffe A."/>
        </authorList>
    </citation>
    <scope>NUCLEOTIDE SEQUENCE</scope>
    <source>
        <strain evidence="6">RIFCSPLOWO2_01_FULL_58_19</strain>
    </source>
</reference>
<feature type="domain" description="Acylphosphatase-like" evidence="4">
    <location>
        <begin position="6"/>
        <end position="105"/>
    </location>
</feature>
<reference evidence="7" key="1">
    <citation type="journal article" date="2020" name="bioRxiv">
        <title>A rank-normalized archaeal taxonomy based on genome phylogeny resolves widespread incomplete and uneven classifications.</title>
        <authorList>
            <person name="Rinke C."/>
            <person name="Chuvochina M."/>
            <person name="Mussig A.J."/>
            <person name="Chaumeil P.-A."/>
            <person name="Waite D.W."/>
            <person name="Whitman W.B."/>
            <person name="Parks D.H."/>
            <person name="Hugenholtz P."/>
        </authorList>
    </citation>
    <scope>NUCLEOTIDE SEQUENCE [LARGE SCALE GENOMIC DNA]</scope>
</reference>
<dbReference type="InterPro" id="IPR001792">
    <property type="entry name" value="Acylphosphatase-like_dom"/>
</dbReference>
<accession>A0A7J4JIL2</accession>
<dbReference type="Proteomes" id="UP000678237">
    <property type="component" value="Unassembled WGS sequence"/>
</dbReference>
<evidence type="ECO:0000313" key="5">
    <source>
        <dbReference type="EMBL" id="HIH16750.1"/>
    </source>
</evidence>
<feature type="active site" evidence="1">
    <location>
        <position position="39"/>
    </location>
</feature>
<comment type="similarity">
    <text evidence="2">Belongs to the acylphosphatase family.</text>
</comment>
<dbReference type="AlphaFoldDB" id="A0A7J4JIL2"/>
<comment type="caution">
    <text evidence="5">The sequence shown here is derived from an EMBL/GenBank/DDBJ whole genome shotgun (WGS) entry which is preliminary data.</text>
</comment>
<evidence type="ECO:0000313" key="6">
    <source>
        <dbReference type="EMBL" id="MBS3063314.1"/>
    </source>
</evidence>
<dbReference type="Pfam" id="PF00708">
    <property type="entry name" value="Acylphosphatase"/>
    <property type="match status" value="1"/>
</dbReference>
<proteinExistence type="inferred from homology"/>
<sequence>MTLPIRVRLVVEGNVQGVGYRAYVKQVARGLRIKGCSKNLDDGTVEAYCEAPSREALDAFKRKLYVKGDAENPFSAHVAAITVFTERDQAFKPKANVFKTFWIDFGAKLSLAEREMIEKTEIAGLMLLGVGSDVKGLSADVKGVGMDVKGLSADVKGVGMDVKGVGAGVKGVDKTLSESKQVLTEFKDESKASFKKLEKTMHGVDHTLTEFKNQANQKLDDVNQTMTGFKDQTVGNFSSLDVKYGTVSGSLDKINAQLEALNGILKRIAAKILSA</sequence>
<protein>
    <recommendedName>
        <fullName evidence="1">acylphosphatase</fullName>
        <ecNumber evidence="1">3.6.1.7</ecNumber>
    </recommendedName>
</protein>
<dbReference type="EMBL" id="DUGH01000122">
    <property type="protein sequence ID" value="HIH16750.1"/>
    <property type="molecule type" value="Genomic_DNA"/>
</dbReference>
<dbReference type="EMBL" id="JAGVWE010000004">
    <property type="protein sequence ID" value="MBS3063314.1"/>
    <property type="molecule type" value="Genomic_DNA"/>
</dbReference>
<dbReference type="PANTHER" id="PTHR47268">
    <property type="entry name" value="ACYLPHOSPHATASE"/>
    <property type="match status" value="1"/>
</dbReference>
<dbReference type="SUPFAM" id="SSF54975">
    <property type="entry name" value="Acylphosphatase/BLUF domain-like"/>
    <property type="match status" value="1"/>
</dbReference>